<dbReference type="InterPro" id="IPR037026">
    <property type="entry name" value="Vgr_OB-fold_dom_sf"/>
</dbReference>
<evidence type="ECO:0000313" key="2">
    <source>
        <dbReference type="EMBL" id="RHW21694.1"/>
    </source>
</evidence>
<protein>
    <submittedName>
        <fullName evidence="2">Phage baseplate assembly protein V</fullName>
    </submittedName>
</protein>
<evidence type="ECO:0000259" key="1">
    <source>
        <dbReference type="Pfam" id="PF04717"/>
    </source>
</evidence>
<accession>A0A396RYI9</accession>
<dbReference type="Proteomes" id="UP000265745">
    <property type="component" value="Unassembled WGS sequence"/>
</dbReference>
<dbReference type="InterPro" id="IPR044033">
    <property type="entry name" value="GpV-like_apex"/>
</dbReference>
<dbReference type="Pfam" id="PF18946">
    <property type="entry name" value="Apex"/>
    <property type="match status" value="1"/>
</dbReference>
<gene>
    <name evidence="2" type="ORF">C2846_07015</name>
</gene>
<dbReference type="EMBL" id="QJSA01000005">
    <property type="protein sequence ID" value="RHW21694.1"/>
    <property type="molecule type" value="Genomic_DNA"/>
</dbReference>
<dbReference type="RefSeq" id="WP_119701063.1">
    <property type="nucleotide sequence ID" value="NZ_QJSA01000005.1"/>
</dbReference>
<keyword evidence="3" id="KW-1185">Reference proteome</keyword>
<dbReference type="NCBIfam" id="TIGR01644">
    <property type="entry name" value="phage_P2_V"/>
    <property type="match status" value="1"/>
</dbReference>
<dbReference type="InterPro" id="IPR006531">
    <property type="entry name" value="Gp5/Vgr_OB"/>
</dbReference>
<comment type="caution">
    <text evidence="2">The sequence shown here is derived from an EMBL/GenBank/DDBJ whole genome shotgun (WGS) entry which is preliminary data.</text>
</comment>
<dbReference type="Pfam" id="PF04717">
    <property type="entry name" value="Phage_base_V"/>
    <property type="match status" value="1"/>
</dbReference>
<proteinExistence type="predicted"/>
<dbReference type="Gene3D" id="6.20.150.10">
    <property type="match status" value="1"/>
</dbReference>
<dbReference type="AlphaFoldDB" id="A0A396RYI9"/>
<name>A0A396RYI9_9PSED</name>
<evidence type="ECO:0000313" key="3">
    <source>
        <dbReference type="Proteomes" id="UP000265745"/>
    </source>
</evidence>
<feature type="domain" description="Gp5/Type VI secretion system Vgr protein OB-fold" evidence="1">
    <location>
        <begin position="16"/>
        <end position="82"/>
    </location>
</feature>
<dbReference type="InterPro" id="IPR013046">
    <property type="entry name" value="GpV/Gp45"/>
</dbReference>
<dbReference type="Gene3D" id="2.40.50.230">
    <property type="entry name" value="Gp5 N-terminal domain"/>
    <property type="match status" value="1"/>
</dbReference>
<sequence>MDPIADLRRRLDNMIRPGTVQAVDHAHARCRVKSGNLLSQWLPWFSRRAGNVRDWEPPTEGEQCIIISPSGELGAGLVLVGLNSDSFPAPSSNQNLDSRTYGDGTWMGYDMGSKEMTVIMTAGGKQILHIPAGIEIQGNVSITGTVTVSQDVTANGISLVSHRHGGVSGGNSTTGEPQ</sequence>
<dbReference type="OrthoDB" id="4931325at2"/>
<reference evidence="2 3" key="1">
    <citation type="submission" date="2018-06" db="EMBL/GenBank/DDBJ databases">
        <title>Pseudomonas jilinensis sp. nov., isolated from the production water of Jilin Oilfield in China.</title>
        <authorList>
            <person name="Wang J."/>
        </authorList>
    </citation>
    <scope>NUCLEOTIDE SEQUENCE [LARGE SCALE GENOMIC DNA]</scope>
    <source>
        <strain evidence="2 3">JS15-10A1</strain>
    </source>
</reference>
<organism evidence="2 3">
    <name type="scientific">Pseudomonas jilinensis</name>
    <dbReference type="NCBI Taxonomy" id="2078689"/>
    <lineage>
        <taxon>Bacteria</taxon>
        <taxon>Pseudomonadati</taxon>
        <taxon>Pseudomonadota</taxon>
        <taxon>Gammaproteobacteria</taxon>
        <taxon>Pseudomonadales</taxon>
        <taxon>Pseudomonadaceae</taxon>
        <taxon>Pseudomonas</taxon>
    </lineage>
</organism>